<reference evidence="3" key="1">
    <citation type="submission" date="2021-04" db="EMBL/GenBank/DDBJ databases">
        <title>Complete Genome Sequences of Macrococcus spp. from dog and cattle.</title>
        <authorList>
            <person name="Schwendener S."/>
            <person name="Perreten V."/>
        </authorList>
    </citation>
    <scope>NUCLEOTIDE SEQUENCE</scope>
    <source>
        <strain evidence="3">Epi0143-OL</strain>
    </source>
</reference>
<feature type="transmembrane region" description="Helical" evidence="2">
    <location>
        <begin position="6"/>
        <end position="25"/>
    </location>
</feature>
<dbReference type="AlphaFoldDB" id="A0A9Q9BSD7"/>
<protein>
    <submittedName>
        <fullName evidence="3">Uncharacterized protein</fullName>
    </submittedName>
</protein>
<sequence>MSDLYFGLFLITLLAIPVLLIIGIVRLFKKRTSKKYFWAALGSFLAMIIFGFLLASVTPPAKKEKPVKTVAEQSTTEKPTTEKPTTEKPTTEKPTTEKPTTEKPTTEKPTTEKPTTEKPTTEKPTTEKPTTETPTTEKPTTEKPTTETPTTEKPAQKKVATAGPNHVYGPIKVKNIKDNGVFYVDEKTHKTYLGDKKEIFQAEKEIDENLGVTVATDMSFLSQHAFDFMEDDATQIQKISDKEFVYESKKLGKKYDVIYSAPDGKTVTRIIVSQHQD</sequence>
<evidence type="ECO:0000256" key="1">
    <source>
        <dbReference type="SAM" id="MobiDB-lite"/>
    </source>
</evidence>
<feature type="region of interest" description="Disordered" evidence="1">
    <location>
        <begin position="61"/>
        <end position="165"/>
    </location>
</feature>
<dbReference type="PANTHER" id="PTHR35383:SF1">
    <property type="entry name" value="MUCIN 12EA-RELATED"/>
    <property type="match status" value="1"/>
</dbReference>
<keyword evidence="2" id="KW-0812">Transmembrane</keyword>
<accession>A0A9Q9BSD7</accession>
<evidence type="ECO:0000313" key="4">
    <source>
        <dbReference type="Proteomes" id="UP001057381"/>
    </source>
</evidence>
<dbReference type="KEGG" id="mequ:KFV11_08655"/>
<dbReference type="Pfam" id="PF05568">
    <property type="entry name" value="ASFV_J13L"/>
    <property type="match status" value="1"/>
</dbReference>
<organism evidence="3 4">
    <name type="scientific">Macrococcus equipercicus</name>
    <dbReference type="NCBI Taxonomy" id="69967"/>
    <lineage>
        <taxon>Bacteria</taxon>
        <taxon>Bacillati</taxon>
        <taxon>Bacillota</taxon>
        <taxon>Bacilli</taxon>
        <taxon>Bacillales</taxon>
        <taxon>Staphylococcaceae</taxon>
        <taxon>Macrococcus</taxon>
    </lineage>
</organism>
<keyword evidence="2" id="KW-0472">Membrane</keyword>
<proteinExistence type="predicted"/>
<gene>
    <name evidence="3" type="ORF">KFV11_08655</name>
</gene>
<dbReference type="EMBL" id="CP073809">
    <property type="protein sequence ID" value="UTH13329.1"/>
    <property type="molecule type" value="Genomic_DNA"/>
</dbReference>
<dbReference type="RefSeq" id="WP_254249746.1">
    <property type="nucleotide sequence ID" value="NZ_CP073809.1"/>
</dbReference>
<keyword evidence="2" id="KW-1133">Transmembrane helix</keyword>
<feature type="transmembrane region" description="Helical" evidence="2">
    <location>
        <begin position="37"/>
        <end position="57"/>
    </location>
</feature>
<evidence type="ECO:0000256" key="2">
    <source>
        <dbReference type="SAM" id="Phobius"/>
    </source>
</evidence>
<dbReference type="PANTHER" id="PTHR35383">
    <property type="entry name" value="MUCIN 12EA-RELATED"/>
    <property type="match status" value="1"/>
</dbReference>
<dbReference type="InterPro" id="IPR008385">
    <property type="entry name" value="ASFV_p54"/>
</dbReference>
<name>A0A9Q9BSD7_9STAP</name>
<dbReference type="Proteomes" id="UP001057381">
    <property type="component" value="Chromosome"/>
</dbReference>
<evidence type="ECO:0000313" key="3">
    <source>
        <dbReference type="EMBL" id="UTH13329.1"/>
    </source>
</evidence>
<feature type="compositionally biased region" description="Basic and acidic residues" evidence="1">
    <location>
        <begin position="79"/>
        <end position="130"/>
    </location>
</feature>